<reference evidence="4 5" key="1">
    <citation type="submission" date="2020-07" db="EMBL/GenBank/DDBJ databases">
        <title>Sequencing the genomes of 1000 actinobacteria strains.</title>
        <authorList>
            <person name="Klenk H.-P."/>
        </authorList>
    </citation>
    <scope>NUCLEOTIDE SEQUENCE [LARGE SCALE GENOMIC DNA]</scope>
    <source>
        <strain evidence="4 5">DSM 24482</strain>
    </source>
</reference>
<dbReference type="Proteomes" id="UP000618382">
    <property type="component" value="Unassembled WGS sequence"/>
</dbReference>
<keyword evidence="6" id="KW-1185">Reference proteome</keyword>
<dbReference type="Proteomes" id="UP000577956">
    <property type="component" value="Unassembled WGS sequence"/>
</dbReference>
<evidence type="ECO:0000256" key="2">
    <source>
        <dbReference type="SAM" id="SignalP"/>
    </source>
</evidence>
<protein>
    <recommendedName>
        <fullName evidence="7">Lipoprotein</fullName>
    </recommendedName>
</protein>
<dbReference type="AlphaFoldDB" id="A0A7Y9FFD8"/>
<evidence type="ECO:0000313" key="4">
    <source>
        <dbReference type="EMBL" id="NYD85992.1"/>
    </source>
</evidence>
<gene>
    <name evidence="4" type="ORF">BKA21_001541</name>
    <name evidence="3" type="ORF">Col01nite_01600</name>
</gene>
<evidence type="ECO:0000313" key="3">
    <source>
        <dbReference type="EMBL" id="GIG31001.1"/>
    </source>
</evidence>
<evidence type="ECO:0000313" key="6">
    <source>
        <dbReference type="Proteomes" id="UP000618382"/>
    </source>
</evidence>
<accession>A0A7Y9FFD8</accession>
<reference evidence="3 6" key="2">
    <citation type="submission" date="2021-01" db="EMBL/GenBank/DDBJ databases">
        <title>Whole genome shotgun sequence of Cellulomonas oligotrophica NBRC 109435.</title>
        <authorList>
            <person name="Komaki H."/>
            <person name="Tamura T."/>
        </authorList>
    </citation>
    <scope>NUCLEOTIDE SEQUENCE [LARGE SCALE GENOMIC DNA]</scope>
    <source>
        <strain evidence="3 6">NBRC 109435</strain>
    </source>
</reference>
<name>A0A7Y9FFD8_9CELL</name>
<dbReference type="EMBL" id="JACCBK010000001">
    <property type="protein sequence ID" value="NYD85992.1"/>
    <property type="molecule type" value="Genomic_DNA"/>
</dbReference>
<dbReference type="RefSeq" id="WP_140457696.1">
    <property type="nucleotide sequence ID" value="NZ_BAABFI010000002.1"/>
</dbReference>
<dbReference type="PROSITE" id="PS51257">
    <property type="entry name" value="PROKAR_LIPOPROTEIN"/>
    <property type="match status" value="1"/>
</dbReference>
<comment type="caution">
    <text evidence="4">The sequence shown here is derived from an EMBL/GenBank/DDBJ whole genome shotgun (WGS) entry which is preliminary data.</text>
</comment>
<feature type="chain" id="PRO_5039203754" description="Lipoprotein" evidence="2">
    <location>
        <begin position="30"/>
        <end position="209"/>
    </location>
</feature>
<sequence>MRTSPRPARAAAPALLVPTVLVLSGCAGALGPGAAPAADVVDAADCAVRATLDGYGMGPGDGGLPPGPQAGAVPDDFEPVAAVECRPSAAVVEQPAPAPAPTAPGEAGTATPDGGGTTDPEPGVTIDVVRLDGDLGPLLDQLRRPGERAWPGQACVAMFEYQPQLYLVDADGRAVRVQWPTDGCGFLFNGAWESLAGLRETTTETLTIP</sequence>
<evidence type="ECO:0008006" key="7">
    <source>
        <dbReference type="Google" id="ProtNLM"/>
    </source>
</evidence>
<keyword evidence="2" id="KW-0732">Signal</keyword>
<feature type="signal peptide" evidence="2">
    <location>
        <begin position="1"/>
        <end position="29"/>
    </location>
</feature>
<evidence type="ECO:0000256" key="1">
    <source>
        <dbReference type="SAM" id="MobiDB-lite"/>
    </source>
</evidence>
<evidence type="ECO:0000313" key="5">
    <source>
        <dbReference type="Proteomes" id="UP000577956"/>
    </source>
</evidence>
<feature type="region of interest" description="Disordered" evidence="1">
    <location>
        <begin position="89"/>
        <end position="123"/>
    </location>
</feature>
<dbReference type="EMBL" id="BONN01000001">
    <property type="protein sequence ID" value="GIG31001.1"/>
    <property type="molecule type" value="Genomic_DNA"/>
</dbReference>
<organism evidence="4 5">
    <name type="scientific">Cellulomonas oligotrophica</name>
    <dbReference type="NCBI Taxonomy" id="931536"/>
    <lineage>
        <taxon>Bacteria</taxon>
        <taxon>Bacillati</taxon>
        <taxon>Actinomycetota</taxon>
        <taxon>Actinomycetes</taxon>
        <taxon>Micrococcales</taxon>
        <taxon>Cellulomonadaceae</taxon>
        <taxon>Cellulomonas</taxon>
    </lineage>
</organism>
<feature type="compositionally biased region" description="Low complexity" evidence="1">
    <location>
        <begin position="103"/>
        <end position="123"/>
    </location>
</feature>
<proteinExistence type="predicted"/>